<sequence length="149" mass="16354">MNTKNLTCKALLPGYGTIVAGSVLENLIFRTNWFLPGSLVGLLWSLAGLVWLVLAMRELKKGEGYMLVQSGPFARTRNPVIAANLLAVMPGLCLILNTNIGILGIFVALALFYTHVHEEEVELEERFGASYAAYRERVCCLLPCPLGNE</sequence>
<dbReference type="RefSeq" id="WP_066602201.1">
    <property type="nucleotide sequence ID" value="NZ_CP014230.1"/>
</dbReference>
<gene>
    <name evidence="2" type="ORF">AXF15_01180</name>
</gene>
<feature type="transmembrane region" description="Helical" evidence="1">
    <location>
        <begin position="33"/>
        <end position="56"/>
    </location>
</feature>
<evidence type="ECO:0000256" key="1">
    <source>
        <dbReference type="SAM" id="Phobius"/>
    </source>
</evidence>
<dbReference type="STRING" id="888061.AXF15_01180"/>
<dbReference type="Proteomes" id="UP000063964">
    <property type="component" value="Chromosome"/>
</dbReference>
<keyword evidence="1" id="KW-0812">Transmembrane</keyword>
<dbReference type="KEGG" id="doa:AXF15_01180"/>
<evidence type="ECO:0008006" key="4">
    <source>
        <dbReference type="Google" id="ProtNLM"/>
    </source>
</evidence>
<evidence type="ECO:0000313" key="2">
    <source>
        <dbReference type="EMBL" id="AMD91867.1"/>
    </source>
</evidence>
<dbReference type="OrthoDB" id="5471300at2"/>
<protein>
    <recommendedName>
        <fullName evidence="4">Protein-S-isoprenylcysteine methyltransferase</fullName>
    </recommendedName>
</protein>
<dbReference type="AlphaFoldDB" id="A0A0X8JNA6"/>
<keyword evidence="1" id="KW-0472">Membrane</keyword>
<dbReference type="EMBL" id="CP014230">
    <property type="protein sequence ID" value="AMD91867.1"/>
    <property type="molecule type" value="Genomic_DNA"/>
</dbReference>
<organism evidence="2 3">
    <name type="scientific">Desulfomicrobium orale DSM 12838</name>
    <dbReference type="NCBI Taxonomy" id="888061"/>
    <lineage>
        <taxon>Bacteria</taxon>
        <taxon>Pseudomonadati</taxon>
        <taxon>Thermodesulfobacteriota</taxon>
        <taxon>Desulfovibrionia</taxon>
        <taxon>Desulfovibrionales</taxon>
        <taxon>Desulfomicrobiaceae</taxon>
        <taxon>Desulfomicrobium</taxon>
    </lineage>
</organism>
<feature type="transmembrane region" description="Helical" evidence="1">
    <location>
        <begin position="85"/>
        <end position="113"/>
    </location>
</feature>
<keyword evidence="3" id="KW-1185">Reference proteome</keyword>
<dbReference type="Gene3D" id="1.20.120.1630">
    <property type="match status" value="1"/>
</dbReference>
<keyword evidence="1" id="KW-1133">Transmembrane helix</keyword>
<evidence type="ECO:0000313" key="3">
    <source>
        <dbReference type="Proteomes" id="UP000063964"/>
    </source>
</evidence>
<proteinExistence type="predicted"/>
<reference evidence="3" key="1">
    <citation type="submission" date="2016-02" db="EMBL/GenBank/DDBJ databases">
        <authorList>
            <person name="Holder M.E."/>
            <person name="Ajami N.J."/>
            <person name="Petrosino J.F."/>
        </authorList>
    </citation>
    <scope>NUCLEOTIDE SEQUENCE [LARGE SCALE GENOMIC DNA]</scope>
    <source>
        <strain evidence="3">DSM 12838</strain>
    </source>
</reference>
<accession>A0A0X8JNA6</accession>
<name>A0A0X8JNA6_9BACT</name>